<evidence type="ECO:0000256" key="1">
    <source>
        <dbReference type="ARBA" id="ARBA00006392"/>
    </source>
</evidence>
<comment type="caution">
    <text evidence="5">The sequence shown here is derived from an EMBL/GenBank/DDBJ whole genome shotgun (WGS) entry which is preliminary data.</text>
</comment>
<comment type="similarity">
    <text evidence="1">Belongs to the GAREM family.</text>
</comment>
<dbReference type="Proteomes" id="UP001249851">
    <property type="component" value="Unassembled WGS sequence"/>
</dbReference>
<feature type="compositionally biased region" description="Polar residues" evidence="3">
    <location>
        <begin position="309"/>
        <end position="330"/>
    </location>
</feature>
<dbReference type="InterPro" id="IPR025946">
    <property type="entry name" value="CABIT_dom"/>
</dbReference>
<dbReference type="SUPFAM" id="SSF47769">
    <property type="entry name" value="SAM/Pointed domain"/>
    <property type="match status" value="1"/>
</dbReference>
<dbReference type="InterPro" id="IPR052281">
    <property type="entry name" value="GAREM"/>
</dbReference>
<dbReference type="Gene3D" id="1.10.150.50">
    <property type="entry name" value="Transcription Factor, Ets-1"/>
    <property type="match status" value="1"/>
</dbReference>
<sequence>MATPRGNDPILDNLVWSDIEYRLCDFVDRFQLPQIVKVTEGYYGPTEDSCIGADQILTIHSVKTTDKILARDRKKRELNIPLNCSQKVELRPEDFRGIYETVEEISSIPTRFVRVTQGFFSMDDNSVCLNPGDKLEMINIEYDPVGKEYCILFHNEERIPFRLPFSASAGFQALVDGREYYLKEVVSSSPKLPLYFQFTSPPSITKCSSEHVFNTGLGVLSLEKVYQDATVICTTKEGNERTVVGCPKHLPVTINVARGALSDDKEYVRICRTNHEIVSLGKIENMEIQNIYASRDTIREYHIEMSPQQLHTASEGSLQNLPRNSQVSTRDNSHASDSDDSDDHEYNYIDDWPVPPAKGTESRKNNSDPLPARSVSQATVDDLEEKDTDDKEQNENKTNLDPQKVVSSSTVTSDPNPIAPPRKPKSEVKKTTGINQQEVNKKGPPPPPKPKPKPKPKPLAKETESAPPLKERDFKVPNNLSQISELTVSEVSDLLRHFHFDAFVDVFAENLVDGGLFVSLDEEDLRALGMNSFECKKVKKIIGGWRPKE</sequence>
<dbReference type="Pfam" id="PF00536">
    <property type="entry name" value="SAM_1"/>
    <property type="match status" value="1"/>
</dbReference>
<dbReference type="SMART" id="SM00454">
    <property type="entry name" value="SAM"/>
    <property type="match status" value="1"/>
</dbReference>
<feature type="compositionally biased region" description="Polar residues" evidence="3">
    <location>
        <begin position="396"/>
        <end position="415"/>
    </location>
</feature>
<reference evidence="5" key="1">
    <citation type="journal article" date="2023" name="G3 (Bethesda)">
        <title>Whole genome assembly and annotation of the endangered Caribbean coral Acropora cervicornis.</title>
        <authorList>
            <person name="Selwyn J.D."/>
            <person name="Vollmer S.V."/>
        </authorList>
    </citation>
    <scope>NUCLEOTIDE SEQUENCE</scope>
    <source>
        <strain evidence="5">K2</strain>
    </source>
</reference>
<keyword evidence="2" id="KW-0597">Phosphoprotein</keyword>
<reference evidence="5" key="2">
    <citation type="journal article" date="2023" name="Science">
        <title>Genomic signatures of disease resistance in endangered staghorn corals.</title>
        <authorList>
            <person name="Vollmer S.V."/>
            <person name="Selwyn J.D."/>
            <person name="Despard B.A."/>
            <person name="Roesel C.L."/>
        </authorList>
    </citation>
    <scope>NUCLEOTIDE SEQUENCE</scope>
    <source>
        <strain evidence="5">K2</strain>
    </source>
</reference>
<evidence type="ECO:0000256" key="2">
    <source>
        <dbReference type="ARBA" id="ARBA00022553"/>
    </source>
</evidence>
<dbReference type="CDD" id="cd09487">
    <property type="entry name" value="SAM_superfamily"/>
    <property type="match status" value="1"/>
</dbReference>
<dbReference type="InterPro" id="IPR001660">
    <property type="entry name" value="SAM"/>
</dbReference>
<dbReference type="AlphaFoldDB" id="A0AAD9QJ90"/>
<gene>
    <name evidence="5" type="ORF">P5673_014647</name>
</gene>
<dbReference type="PANTHER" id="PTHR14454">
    <property type="entry name" value="GRB2-ASSOCIATED AND REGULATOR OF MAPK PROTEIN FAMILY MEMBER"/>
    <property type="match status" value="1"/>
</dbReference>
<evidence type="ECO:0000313" key="6">
    <source>
        <dbReference type="Proteomes" id="UP001249851"/>
    </source>
</evidence>
<proteinExistence type="inferred from homology"/>
<feature type="domain" description="SAM" evidence="4">
    <location>
        <begin position="486"/>
        <end position="531"/>
    </location>
</feature>
<dbReference type="EMBL" id="JARQWQ010000029">
    <property type="protein sequence ID" value="KAK2562361.1"/>
    <property type="molecule type" value="Genomic_DNA"/>
</dbReference>
<dbReference type="Pfam" id="PF12736">
    <property type="entry name" value="CABIT"/>
    <property type="match status" value="1"/>
</dbReference>
<evidence type="ECO:0000313" key="5">
    <source>
        <dbReference type="EMBL" id="KAK2562361.1"/>
    </source>
</evidence>
<dbReference type="PANTHER" id="PTHR14454:SF11">
    <property type="entry name" value="SERRANO, ISOFORM F"/>
    <property type="match status" value="1"/>
</dbReference>
<name>A0AAD9QJ90_ACRCE</name>
<feature type="region of interest" description="Disordered" evidence="3">
    <location>
        <begin position="309"/>
        <end position="472"/>
    </location>
</feature>
<evidence type="ECO:0000259" key="4">
    <source>
        <dbReference type="PROSITE" id="PS50105"/>
    </source>
</evidence>
<protein>
    <recommendedName>
        <fullName evidence="4">SAM domain-containing protein</fullName>
    </recommendedName>
</protein>
<accession>A0AAD9QJ90</accession>
<dbReference type="PROSITE" id="PS50105">
    <property type="entry name" value="SAM_DOMAIN"/>
    <property type="match status" value="1"/>
</dbReference>
<dbReference type="InterPro" id="IPR013761">
    <property type="entry name" value="SAM/pointed_sf"/>
</dbReference>
<organism evidence="5 6">
    <name type="scientific">Acropora cervicornis</name>
    <name type="common">Staghorn coral</name>
    <dbReference type="NCBI Taxonomy" id="6130"/>
    <lineage>
        <taxon>Eukaryota</taxon>
        <taxon>Metazoa</taxon>
        <taxon>Cnidaria</taxon>
        <taxon>Anthozoa</taxon>
        <taxon>Hexacorallia</taxon>
        <taxon>Scleractinia</taxon>
        <taxon>Astrocoeniina</taxon>
        <taxon>Acroporidae</taxon>
        <taxon>Acropora</taxon>
    </lineage>
</organism>
<evidence type="ECO:0000256" key="3">
    <source>
        <dbReference type="SAM" id="MobiDB-lite"/>
    </source>
</evidence>
<feature type="compositionally biased region" description="Basic and acidic residues" evidence="3">
    <location>
        <begin position="459"/>
        <end position="472"/>
    </location>
</feature>
<keyword evidence="6" id="KW-1185">Reference proteome</keyword>